<evidence type="ECO:0000313" key="2">
    <source>
        <dbReference type="EMBL" id="RTE53731.1"/>
    </source>
</evidence>
<keyword evidence="3" id="KW-1185">Reference proteome</keyword>
<reference evidence="2 3" key="1">
    <citation type="submission" date="2018-11" db="EMBL/GenBank/DDBJ databases">
        <title>Arenibacter aquaticus sp.nov., a marine bacterium isolated from surface seawater in the South China Sea.</title>
        <authorList>
            <person name="Guo J."/>
            <person name="Sun J."/>
        </authorList>
    </citation>
    <scope>NUCLEOTIDE SEQUENCE [LARGE SCALE GENOMIC DNA]</scope>
    <source>
        <strain evidence="2 3">GUO666</strain>
    </source>
</reference>
<feature type="transmembrane region" description="Helical" evidence="1">
    <location>
        <begin position="12"/>
        <end position="35"/>
    </location>
</feature>
<sequence length="145" mass="16337">MKSGLNSDFYYPIIKFIANYGLILGGLFILLFGLLAMNKAKTQMDITNEGRKVMVEIIESPPDCERIGRRGGFAKLKFNGKVFNKKTGQKFCSLVEGKKKITMLTNAEKSKIIFLNEYEKEHNWIAGIGLCLFGIVIAYKGCKQK</sequence>
<keyword evidence="1" id="KW-0812">Transmembrane</keyword>
<evidence type="ECO:0000256" key="1">
    <source>
        <dbReference type="SAM" id="Phobius"/>
    </source>
</evidence>
<protein>
    <recommendedName>
        <fullName evidence="4">DUF3592 domain-containing protein</fullName>
    </recommendedName>
</protein>
<keyword evidence="1" id="KW-1133">Transmembrane helix</keyword>
<accession>A0A3S0D5X2</accession>
<dbReference type="Proteomes" id="UP000267585">
    <property type="component" value="Unassembled WGS sequence"/>
</dbReference>
<feature type="transmembrane region" description="Helical" evidence="1">
    <location>
        <begin position="124"/>
        <end position="142"/>
    </location>
</feature>
<organism evidence="2 3">
    <name type="scientific">Arenibacter aquaticus</name>
    <dbReference type="NCBI Taxonomy" id="2489054"/>
    <lineage>
        <taxon>Bacteria</taxon>
        <taxon>Pseudomonadati</taxon>
        <taxon>Bacteroidota</taxon>
        <taxon>Flavobacteriia</taxon>
        <taxon>Flavobacteriales</taxon>
        <taxon>Flavobacteriaceae</taxon>
        <taxon>Arenibacter</taxon>
    </lineage>
</organism>
<comment type="caution">
    <text evidence="2">The sequence shown here is derived from an EMBL/GenBank/DDBJ whole genome shotgun (WGS) entry which is preliminary data.</text>
</comment>
<keyword evidence="1" id="KW-0472">Membrane</keyword>
<dbReference type="EMBL" id="RQPJ01000003">
    <property type="protein sequence ID" value="RTE53731.1"/>
    <property type="molecule type" value="Genomic_DNA"/>
</dbReference>
<evidence type="ECO:0008006" key="4">
    <source>
        <dbReference type="Google" id="ProtNLM"/>
    </source>
</evidence>
<evidence type="ECO:0000313" key="3">
    <source>
        <dbReference type="Proteomes" id="UP000267585"/>
    </source>
</evidence>
<dbReference type="AlphaFoldDB" id="A0A3S0D5X2"/>
<gene>
    <name evidence="2" type="ORF">EHW67_07265</name>
</gene>
<name>A0A3S0D5X2_9FLAO</name>
<dbReference type="OrthoDB" id="1452995at2"/>
<dbReference type="RefSeq" id="WP_126161719.1">
    <property type="nucleotide sequence ID" value="NZ_RQPJ01000003.1"/>
</dbReference>
<proteinExistence type="predicted"/>